<dbReference type="InterPro" id="IPR022409">
    <property type="entry name" value="PKD/Chitinase_dom"/>
</dbReference>
<dbReference type="Pfam" id="PF18911">
    <property type="entry name" value="PKD_4"/>
    <property type="match status" value="1"/>
</dbReference>
<protein>
    <submittedName>
        <fullName evidence="2">PKD domain-containing protein</fullName>
    </submittedName>
</protein>
<evidence type="ECO:0000313" key="2">
    <source>
        <dbReference type="EMBL" id="RGY65205.1"/>
    </source>
</evidence>
<dbReference type="SMART" id="SM00089">
    <property type="entry name" value="PKD"/>
    <property type="match status" value="1"/>
</dbReference>
<dbReference type="InterPro" id="IPR035986">
    <property type="entry name" value="PKD_dom_sf"/>
</dbReference>
<feature type="domain" description="PKD" evidence="1">
    <location>
        <begin position="139"/>
        <end position="180"/>
    </location>
</feature>
<sequence>MMNKFINTKIFYILISVAVLFMVFLLVLRGCSQGPEIQATVSPSDPVVGQEIFYSDSTSGAETWYWEFGDNGTSNQRSGHHLFKQEGVYKIRLTVNGNLERYFDVRVKEETGTENQHLVHIIAPKEAIQGENIIFRGEGHDEQWRWEFGETGMIDSREKTALYAYAEPGEYEVLLSTENTRYPIRHRINILPYYSENDSTDVMVLIGLDIKEKLQNIVDGKPFNINYNYVVSKYFNNNPNTLVVVNNNKYNDFYSYCQGLHHIGKKETVIQNVIVESEGEEDGQISRIAVIQTDKKR</sequence>
<feature type="domain" description="PKD" evidence="1">
    <location>
        <begin position="53"/>
        <end position="98"/>
    </location>
</feature>
<accession>A0A413JU34</accession>
<dbReference type="PROSITE" id="PS50093">
    <property type="entry name" value="PKD"/>
    <property type="match status" value="2"/>
</dbReference>
<dbReference type="CDD" id="cd00146">
    <property type="entry name" value="PKD"/>
    <property type="match status" value="1"/>
</dbReference>
<name>A0A413JU34_BACFG</name>
<evidence type="ECO:0000259" key="1">
    <source>
        <dbReference type="PROSITE" id="PS50093"/>
    </source>
</evidence>
<dbReference type="InterPro" id="IPR000601">
    <property type="entry name" value="PKD_dom"/>
</dbReference>
<organism evidence="2 3">
    <name type="scientific">Bacteroides fragilis</name>
    <dbReference type="NCBI Taxonomy" id="817"/>
    <lineage>
        <taxon>Bacteria</taxon>
        <taxon>Pseudomonadati</taxon>
        <taxon>Bacteroidota</taxon>
        <taxon>Bacteroidia</taxon>
        <taxon>Bacteroidales</taxon>
        <taxon>Bacteroidaceae</taxon>
        <taxon>Bacteroides</taxon>
    </lineage>
</organism>
<proteinExistence type="predicted"/>
<dbReference type="SUPFAM" id="SSF49299">
    <property type="entry name" value="PKD domain"/>
    <property type="match status" value="2"/>
</dbReference>
<evidence type="ECO:0000313" key="3">
    <source>
        <dbReference type="Proteomes" id="UP000284614"/>
    </source>
</evidence>
<reference evidence="2 3" key="1">
    <citation type="submission" date="2018-08" db="EMBL/GenBank/DDBJ databases">
        <title>A genome reference for cultivated species of the human gut microbiota.</title>
        <authorList>
            <person name="Zou Y."/>
            <person name="Xue W."/>
            <person name="Luo G."/>
        </authorList>
    </citation>
    <scope>NUCLEOTIDE SEQUENCE [LARGE SCALE GENOMIC DNA]</scope>
    <source>
        <strain evidence="2 3">OF01-1</strain>
    </source>
</reference>
<dbReference type="Gene3D" id="2.60.40.10">
    <property type="entry name" value="Immunoglobulins"/>
    <property type="match status" value="1"/>
</dbReference>
<dbReference type="InterPro" id="IPR013783">
    <property type="entry name" value="Ig-like_fold"/>
</dbReference>
<comment type="caution">
    <text evidence="2">The sequence shown here is derived from an EMBL/GenBank/DDBJ whole genome shotgun (WGS) entry which is preliminary data.</text>
</comment>
<dbReference type="RefSeq" id="WP_005819909.1">
    <property type="nucleotide sequence ID" value="NZ_CAXSXC010000032.1"/>
</dbReference>
<dbReference type="AlphaFoldDB" id="A0A413JU34"/>
<dbReference type="Proteomes" id="UP000284614">
    <property type="component" value="Unassembled WGS sequence"/>
</dbReference>
<gene>
    <name evidence="2" type="ORF">DXA27_20405</name>
</gene>
<dbReference type="EMBL" id="QSDG01000025">
    <property type="protein sequence ID" value="RGY65205.1"/>
    <property type="molecule type" value="Genomic_DNA"/>
</dbReference>